<dbReference type="Proteomes" id="UP000307956">
    <property type="component" value="Unassembled WGS sequence"/>
</dbReference>
<protein>
    <submittedName>
        <fullName evidence="1">Uncharacterized protein</fullName>
    </submittedName>
</protein>
<name>A0A4S4AFY5_9RHOO</name>
<evidence type="ECO:0000313" key="2">
    <source>
        <dbReference type="Proteomes" id="UP000307956"/>
    </source>
</evidence>
<dbReference type="RefSeq" id="WP_136386215.1">
    <property type="nucleotide sequence ID" value="NZ_SSOD01000016.1"/>
</dbReference>
<gene>
    <name evidence="1" type="ORF">E6O51_17045</name>
</gene>
<dbReference type="AlphaFoldDB" id="A0A4S4AFY5"/>
<accession>A0A4S4AFY5</accession>
<organism evidence="1 2">
    <name type="scientific">Pseudothauera rhizosphaerae</name>
    <dbReference type="NCBI Taxonomy" id="2565932"/>
    <lineage>
        <taxon>Bacteria</taxon>
        <taxon>Pseudomonadati</taxon>
        <taxon>Pseudomonadota</taxon>
        <taxon>Betaproteobacteria</taxon>
        <taxon>Rhodocyclales</taxon>
        <taxon>Zoogloeaceae</taxon>
        <taxon>Pseudothauera</taxon>
    </lineage>
</organism>
<sequence>MTAATHTLSREFDNGRIVTVTVSGQADIDDIVDVMRGFLVQLGYHPDVAKRLHLADEEDDSR</sequence>
<keyword evidence="2" id="KW-1185">Reference proteome</keyword>
<comment type="caution">
    <text evidence="1">The sequence shown here is derived from an EMBL/GenBank/DDBJ whole genome shotgun (WGS) entry which is preliminary data.</text>
</comment>
<dbReference type="EMBL" id="SSOD01000016">
    <property type="protein sequence ID" value="THF58048.1"/>
    <property type="molecule type" value="Genomic_DNA"/>
</dbReference>
<reference evidence="1 2" key="1">
    <citation type="submission" date="2019-04" db="EMBL/GenBank/DDBJ databases">
        <title>Azoarcus rhizosphaerae sp. nov. isolated from rhizosphere of Ficus religiosa.</title>
        <authorList>
            <person name="Lin S.-Y."/>
            <person name="Hameed A."/>
            <person name="Hsu Y.-H."/>
            <person name="Young C.-C."/>
        </authorList>
    </citation>
    <scope>NUCLEOTIDE SEQUENCE [LARGE SCALE GENOMIC DNA]</scope>
    <source>
        <strain evidence="1 2">CC-YHH848</strain>
    </source>
</reference>
<evidence type="ECO:0000313" key="1">
    <source>
        <dbReference type="EMBL" id="THF58048.1"/>
    </source>
</evidence>
<proteinExistence type="predicted"/>